<proteinExistence type="predicted"/>
<evidence type="ECO:0000313" key="2">
    <source>
        <dbReference type="Proteomes" id="UP000253383"/>
    </source>
</evidence>
<keyword evidence="2" id="KW-1185">Reference proteome</keyword>
<dbReference type="EMBL" id="QOWE01000005">
    <property type="protein sequence ID" value="RCR70247.1"/>
    <property type="molecule type" value="Genomic_DNA"/>
</dbReference>
<dbReference type="Proteomes" id="UP000253383">
    <property type="component" value="Unassembled WGS sequence"/>
</dbReference>
<reference evidence="1 2" key="1">
    <citation type="submission" date="2018-07" db="EMBL/GenBank/DDBJ databases">
        <title>Genome analysis of Larkinella rosea.</title>
        <authorList>
            <person name="Zhou Z."/>
            <person name="Wang G."/>
        </authorList>
    </citation>
    <scope>NUCLEOTIDE SEQUENCE [LARGE SCALE GENOMIC DNA]</scope>
    <source>
        <strain evidence="2">zzj9</strain>
    </source>
</reference>
<protein>
    <submittedName>
        <fullName evidence="1">Uncharacterized protein</fullName>
    </submittedName>
</protein>
<sequence length="139" mass="16553">MRVVPIKPSLIYIDQGDVLPRREDFFFIVNLNRLDSAALLIFIAQNACQIADTIDLKQYGSYRMEFYEHGQYMNDSTYHTRDRPLFHTADELDAFVLWIIYDHGEIYEIQWYNTGEESSSQTIRITKEVKQLFEKCRKK</sequence>
<comment type="caution">
    <text evidence="1">The sequence shown here is derived from an EMBL/GenBank/DDBJ whole genome shotgun (WGS) entry which is preliminary data.</text>
</comment>
<evidence type="ECO:0000313" key="1">
    <source>
        <dbReference type="EMBL" id="RCR70247.1"/>
    </source>
</evidence>
<dbReference type="AlphaFoldDB" id="A0A368JRE7"/>
<name>A0A368JRE7_9BACT</name>
<organism evidence="1 2">
    <name type="scientific">Larkinella punicea</name>
    <dbReference type="NCBI Taxonomy" id="2315727"/>
    <lineage>
        <taxon>Bacteria</taxon>
        <taxon>Pseudomonadati</taxon>
        <taxon>Bacteroidota</taxon>
        <taxon>Cytophagia</taxon>
        <taxon>Cytophagales</taxon>
        <taxon>Spirosomataceae</taxon>
        <taxon>Larkinella</taxon>
    </lineage>
</organism>
<gene>
    <name evidence="1" type="ORF">DUE52_07740</name>
</gene>
<accession>A0A368JRE7</accession>